<feature type="domain" description="UspA" evidence="2">
    <location>
        <begin position="152"/>
        <end position="297"/>
    </location>
</feature>
<dbReference type="SUPFAM" id="SSF52402">
    <property type="entry name" value="Adenine nucleotide alpha hydrolases-like"/>
    <property type="match status" value="2"/>
</dbReference>
<name>A0ABZ1BWR8_9FIRM</name>
<keyword evidence="4" id="KW-1185">Reference proteome</keyword>
<evidence type="ECO:0000259" key="2">
    <source>
        <dbReference type="Pfam" id="PF00582"/>
    </source>
</evidence>
<reference evidence="3 4" key="1">
    <citation type="journal article" date="2024" name="Front. Microbiol.">
        <title>Novel thermophilic genera Geochorda gen. nov. and Carboxydochorda gen. nov. from the deep terrestrial subsurface reveal the ecophysiological diversity in the class Limnochordia.</title>
        <authorList>
            <person name="Karnachuk O.V."/>
            <person name="Lukina A.P."/>
            <person name="Avakyan M.R."/>
            <person name="Kadnikov V.V."/>
            <person name="Begmatov S."/>
            <person name="Beletsky A.V."/>
            <person name="Vlasova K.G."/>
            <person name="Novikov A.A."/>
            <person name="Shcherbakova V.A."/>
            <person name="Mardanov A.V."/>
            <person name="Ravin N.V."/>
        </authorList>
    </citation>
    <scope>NUCLEOTIDE SEQUENCE [LARGE SCALE GENOMIC DNA]</scope>
    <source>
        <strain evidence="3 4">L945</strain>
    </source>
</reference>
<evidence type="ECO:0000313" key="4">
    <source>
        <dbReference type="Proteomes" id="UP001332192"/>
    </source>
</evidence>
<dbReference type="PRINTS" id="PR01438">
    <property type="entry name" value="UNVRSLSTRESS"/>
</dbReference>
<proteinExistence type="inferred from homology"/>
<sequence length="304" mass="32744">MPLFNRLLVPLDGSRLAEAVLPVVETMARSLAASVTLLHVIEARAPVQVHGDRHLCDPAEAGAYLDGVMQRLAGKGLSVECHVHEAAEGDVARSIVQHAEELANDLVMLSTHGHGGMRGFLVGSIAQQVLVHGTHPVLVVHPDATPEPWRCERIAVPLDGGPHHEHSLPVACELATALGATLHLVTVVPRRSDLPMERAAAGRLLPRTVDARLDIEEQAAVHYLERLGARLCEQAAPPKAQVRRGEPAAELVGAFRDARIDLVVMASHALKGWDAFWAGSVTPKILSQWRGPVLLVRARAQPPR</sequence>
<dbReference type="InterPro" id="IPR014729">
    <property type="entry name" value="Rossmann-like_a/b/a_fold"/>
</dbReference>
<evidence type="ECO:0000256" key="1">
    <source>
        <dbReference type="ARBA" id="ARBA00008791"/>
    </source>
</evidence>
<protein>
    <submittedName>
        <fullName evidence="3">Universal stress protein</fullName>
    </submittedName>
</protein>
<evidence type="ECO:0000313" key="3">
    <source>
        <dbReference type="EMBL" id="WRP17239.1"/>
    </source>
</evidence>
<comment type="similarity">
    <text evidence="1">Belongs to the universal stress protein A family.</text>
</comment>
<dbReference type="Gene3D" id="3.40.50.620">
    <property type="entry name" value="HUPs"/>
    <property type="match status" value="2"/>
</dbReference>
<dbReference type="PANTHER" id="PTHR46268:SF6">
    <property type="entry name" value="UNIVERSAL STRESS PROTEIN UP12"/>
    <property type="match status" value="1"/>
</dbReference>
<gene>
    <name evidence="3" type="ORF">U7230_14330</name>
</gene>
<dbReference type="Proteomes" id="UP001332192">
    <property type="component" value="Chromosome"/>
</dbReference>
<dbReference type="RefSeq" id="WP_324716511.1">
    <property type="nucleotide sequence ID" value="NZ_CP141615.1"/>
</dbReference>
<accession>A0ABZ1BWR8</accession>
<dbReference type="EMBL" id="CP141615">
    <property type="protein sequence ID" value="WRP17239.1"/>
    <property type="molecule type" value="Genomic_DNA"/>
</dbReference>
<dbReference type="Pfam" id="PF00582">
    <property type="entry name" value="Usp"/>
    <property type="match status" value="2"/>
</dbReference>
<dbReference type="InterPro" id="IPR006016">
    <property type="entry name" value="UspA"/>
</dbReference>
<dbReference type="InterPro" id="IPR006015">
    <property type="entry name" value="Universal_stress_UspA"/>
</dbReference>
<dbReference type="CDD" id="cd00293">
    <property type="entry name" value="USP-like"/>
    <property type="match status" value="2"/>
</dbReference>
<dbReference type="PANTHER" id="PTHR46268">
    <property type="entry name" value="STRESS RESPONSE PROTEIN NHAX"/>
    <property type="match status" value="1"/>
</dbReference>
<organism evidence="3 4">
    <name type="scientific">Carboxydichorda subterranea</name>
    <dbReference type="NCBI Taxonomy" id="3109565"/>
    <lineage>
        <taxon>Bacteria</taxon>
        <taxon>Bacillati</taxon>
        <taxon>Bacillota</taxon>
        <taxon>Limnochordia</taxon>
        <taxon>Limnochordales</taxon>
        <taxon>Geochordaceae</taxon>
        <taxon>Carboxydichorda</taxon>
    </lineage>
</organism>
<feature type="domain" description="UspA" evidence="2">
    <location>
        <begin position="4"/>
        <end position="141"/>
    </location>
</feature>